<keyword evidence="1" id="KW-0067">ATP-binding</keyword>
<dbReference type="InterPro" id="IPR011761">
    <property type="entry name" value="ATP-grasp"/>
</dbReference>
<comment type="caution">
    <text evidence="3">The sequence shown here is derived from an EMBL/GenBank/DDBJ whole genome shotgun (WGS) entry which is preliminary data.</text>
</comment>
<dbReference type="AlphaFoldDB" id="A0A9E5JQB4"/>
<proteinExistence type="predicted"/>
<keyword evidence="1" id="KW-0547">Nucleotide-binding</keyword>
<gene>
    <name evidence="3" type="ORF">G8770_03880</name>
</gene>
<reference evidence="3" key="1">
    <citation type="submission" date="2020-03" db="EMBL/GenBank/DDBJ databases">
        <authorList>
            <person name="Guo F."/>
        </authorList>
    </citation>
    <scope>NUCLEOTIDE SEQUENCE</scope>
    <source>
        <strain evidence="3">JCM 30134</strain>
    </source>
</reference>
<organism evidence="3 4">
    <name type="scientific">Pseudomaricurvus hydrocarbonicus</name>
    <dbReference type="NCBI Taxonomy" id="1470433"/>
    <lineage>
        <taxon>Bacteria</taxon>
        <taxon>Pseudomonadati</taxon>
        <taxon>Pseudomonadota</taxon>
        <taxon>Gammaproteobacteria</taxon>
        <taxon>Cellvibrionales</taxon>
        <taxon>Cellvibrionaceae</taxon>
        <taxon>Pseudomaricurvus</taxon>
    </lineage>
</organism>
<evidence type="ECO:0000256" key="1">
    <source>
        <dbReference type="PROSITE-ProRule" id="PRU00409"/>
    </source>
</evidence>
<dbReference type="RefSeq" id="WP_167181943.1">
    <property type="nucleotide sequence ID" value="NZ_JAAONZ010000002.1"/>
</dbReference>
<evidence type="ECO:0000313" key="4">
    <source>
        <dbReference type="Proteomes" id="UP000787472"/>
    </source>
</evidence>
<dbReference type="Proteomes" id="UP000787472">
    <property type="component" value="Unassembled WGS sequence"/>
</dbReference>
<protein>
    <recommendedName>
        <fullName evidence="2">ATP-grasp domain-containing protein</fullName>
    </recommendedName>
</protein>
<dbReference type="EMBL" id="JAAONZ010000002">
    <property type="protein sequence ID" value="NHO64683.1"/>
    <property type="molecule type" value="Genomic_DNA"/>
</dbReference>
<keyword evidence="4" id="KW-1185">Reference proteome</keyword>
<evidence type="ECO:0000259" key="2">
    <source>
        <dbReference type="PROSITE" id="PS50975"/>
    </source>
</evidence>
<name>A0A9E5JQB4_9GAMM</name>
<dbReference type="Gene3D" id="3.30.470.20">
    <property type="entry name" value="ATP-grasp fold, B domain"/>
    <property type="match status" value="1"/>
</dbReference>
<dbReference type="PROSITE" id="PS50975">
    <property type="entry name" value="ATP_GRASP"/>
    <property type="match status" value="1"/>
</dbReference>
<sequence>MRPHCIIIYGVDTQIGLSLVRELGKRGCRVIAIGKKEAAVGLYSRYVSERYTLTPSLSIDEKAHRLNEIASETGARHLLCISEDDILLFNQMQPKLKHLIPLVPDLDTMNKVLDKSYTMAVAKTVGIETPKSIQIHAERELEPLLSELTFPVILKWSNPHSVLKRGAELGIKIEKLLYLYSAEELRNVIRTYAPLNSYPMIQEYVAGYGLGQFFFMHEGKDLLRFQHRRLHEWPPEGGYSSLCEALPLENHQALQEKSIELLKALNWSGVAMVEYRYDPATERAVLMEINGRFWGSYPLAYHSNVPFAWFTYQVLGCGQLPAPEPITHGIRCRNLLVEFKRLYRIWCQPNLIQDKSRQFEKWQELATVLSDFFNPKTRYYLFSWDDYKPALADLKAVSQKTFKSLWK</sequence>
<dbReference type="InterPro" id="IPR005479">
    <property type="entry name" value="CPAse_ATP-bd"/>
</dbReference>
<dbReference type="SUPFAM" id="SSF56059">
    <property type="entry name" value="Glutathione synthetase ATP-binding domain-like"/>
    <property type="match status" value="1"/>
</dbReference>
<feature type="domain" description="ATP-grasp" evidence="2">
    <location>
        <begin position="119"/>
        <end position="316"/>
    </location>
</feature>
<evidence type="ECO:0000313" key="3">
    <source>
        <dbReference type="EMBL" id="NHO64683.1"/>
    </source>
</evidence>
<dbReference type="GO" id="GO:0005524">
    <property type="term" value="F:ATP binding"/>
    <property type="evidence" value="ECO:0007669"/>
    <property type="project" value="UniProtKB-UniRule"/>
</dbReference>
<accession>A0A9E5JQB4</accession>
<dbReference type="Pfam" id="PF02786">
    <property type="entry name" value="CPSase_L_D2"/>
    <property type="match status" value="1"/>
</dbReference>
<dbReference type="GO" id="GO:0046872">
    <property type="term" value="F:metal ion binding"/>
    <property type="evidence" value="ECO:0007669"/>
    <property type="project" value="InterPro"/>
</dbReference>